<dbReference type="Pfam" id="PF02541">
    <property type="entry name" value="Ppx-GppA"/>
    <property type="match status" value="1"/>
</dbReference>
<dbReference type="Gene3D" id="3.30.420.150">
    <property type="entry name" value="Exopolyphosphatase. Domain 2"/>
    <property type="match status" value="1"/>
</dbReference>
<dbReference type="InterPro" id="IPR003695">
    <property type="entry name" value="Ppx_GppA_N"/>
</dbReference>
<accession>A0A7V3VSL4</accession>
<proteinExistence type="predicted"/>
<dbReference type="AlphaFoldDB" id="A0A7V3VSL4"/>
<comment type="caution">
    <text evidence="2">The sequence shown here is derived from an EMBL/GenBank/DDBJ whole genome shotgun (WGS) entry which is preliminary data.</text>
</comment>
<dbReference type="InterPro" id="IPR050273">
    <property type="entry name" value="GppA/Ppx_hydrolase"/>
</dbReference>
<reference evidence="2" key="1">
    <citation type="journal article" date="2020" name="mSystems">
        <title>Genome- and Community-Level Interaction Insights into Carbon Utilization and Element Cycling Functions of Hydrothermarchaeota in Hydrothermal Sediment.</title>
        <authorList>
            <person name="Zhou Z."/>
            <person name="Liu Y."/>
            <person name="Xu W."/>
            <person name="Pan J."/>
            <person name="Luo Z.H."/>
            <person name="Li M."/>
        </authorList>
    </citation>
    <scope>NUCLEOTIDE SEQUENCE [LARGE SCALE GENOMIC DNA]</scope>
    <source>
        <strain evidence="2">SpSt-966</strain>
    </source>
</reference>
<dbReference type="PANTHER" id="PTHR30005:SF0">
    <property type="entry name" value="RETROGRADE REGULATION PROTEIN 2"/>
    <property type="match status" value="1"/>
</dbReference>
<dbReference type="EMBL" id="DTPE01000130">
    <property type="protein sequence ID" value="HGE75108.1"/>
    <property type="molecule type" value="Genomic_DNA"/>
</dbReference>
<gene>
    <name evidence="2" type="ORF">ENX73_03165</name>
</gene>
<dbReference type="GO" id="GO:0016462">
    <property type="term" value="F:pyrophosphatase activity"/>
    <property type="evidence" value="ECO:0007669"/>
    <property type="project" value="TreeGrafter"/>
</dbReference>
<evidence type="ECO:0000313" key="2">
    <source>
        <dbReference type="EMBL" id="HGE75108.1"/>
    </source>
</evidence>
<dbReference type="SUPFAM" id="SSF53067">
    <property type="entry name" value="Actin-like ATPase domain"/>
    <property type="match status" value="2"/>
</dbReference>
<name>A0A7V3VSL4_9BACT</name>
<feature type="domain" description="Ppx/GppA phosphatase N-terminal" evidence="1">
    <location>
        <begin position="31"/>
        <end position="295"/>
    </location>
</feature>
<dbReference type="PANTHER" id="PTHR30005">
    <property type="entry name" value="EXOPOLYPHOSPHATASE"/>
    <property type="match status" value="1"/>
</dbReference>
<dbReference type="Gene3D" id="3.30.420.40">
    <property type="match status" value="1"/>
</dbReference>
<evidence type="ECO:0000259" key="1">
    <source>
        <dbReference type="Pfam" id="PF02541"/>
    </source>
</evidence>
<protein>
    <recommendedName>
        <fullName evidence="1">Ppx/GppA phosphatase N-terminal domain-containing protein</fullName>
    </recommendedName>
</protein>
<dbReference type="InterPro" id="IPR043129">
    <property type="entry name" value="ATPase_NBD"/>
</dbReference>
<dbReference type="CDD" id="cd24054">
    <property type="entry name" value="ASKHA_NBD_AaPPX-GppA_MtPPX2-like"/>
    <property type="match status" value="1"/>
</dbReference>
<sequence>MRSLLCLNPYGGTGLRTGIVDAGTNSFLLLIAQKESGKIEYLLDTSTVVGFGHLEGGKVREEKLKFAVQTLDKYKKICEEYRVDKTVIVGTEVFRKIDGTYFQILSNGFDESFIITGQEEAILSYRSVSEDQEFSHLKALIVADIGGGSVEFAKVQTGDSFIRSFPIGALAITDEFIQRYPVDDQLNEAGKSVEKMISKIPVGDLVVIGGTGTTVTSLMDGKTYDPVKIHGRFLKIDDLKALFNVMKKMELDEISRMPGMEKGRERIITTGLFLLIKIIDHIDSQGSYVSVRGHRYSIAKDLLDGVKWK</sequence>
<organism evidence="2">
    <name type="scientific">Mesoaciditoga lauensis</name>
    <dbReference type="NCBI Taxonomy" id="1495039"/>
    <lineage>
        <taxon>Bacteria</taxon>
        <taxon>Thermotogati</taxon>
        <taxon>Thermotogota</taxon>
        <taxon>Thermotogae</taxon>
        <taxon>Mesoaciditogales</taxon>
        <taxon>Mesoaciditogaceae</taxon>
        <taxon>Mesoaciditoga</taxon>
    </lineage>
</organism>